<evidence type="ECO:0000313" key="8">
    <source>
        <dbReference type="Proteomes" id="UP000770717"/>
    </source>
</evidence>
<dbReference type="InterPro" id="IPR029239">
    <property type="entry name" value="CFAP418"/>
</dbReference>
<keyword evidence="3" id="KW-0963">Cytoplasm</keyword>
<feature type="non-terminal residue" evidence="7">
    <location>
        <position position="160"/>
    </location>
</feature>
<dbReference type="Pfam" id="PF14996">
    <property type="entry name" value="RMP"/>
    <property type="match status" value="1"/>
</dbReference>
<proteinExistence type="predicted"/>
<evidence type="ECO:0000256" key="2">
    <source>
        <dbReference type="ARBA" id="ARBA00004496"/>
    </source>
</evidence>
<evidence type="ECO:0000256" key="5">
    <source>
        <dbReference type="ARBA" id="ARBA00026215"/>
    </source>
</evidence>
<dbReference type="GO" id="GO:0001917">
    <property type="term" value="C:photoreceptor inner segment"/>
    <property type="evidence" value="ECO:0007669"/>
    <property type="project" value="UniProtKB-SubCell"/>
</dbReference>
<accession>A0A8J6ECU3</accession>
<dbReference type="PANTHER" id="PTHR33958">
    <property type="entry name" value="PROTEIN C8ORF37"/>
    <property type="match status" value="1"/>
</dbReference>
<evidence type="ECO:0000256" key="6">
    <source>
        <dbReference type="SAM" id="MobiDB-lite"/>
    </source>
</evidence>
<name>A0A8J6ECU3_ELECQ</name>
<sequence>SKHPVKIASADDENVDDLIDDILDVRLYEESKNQNGKSTSQQSCKTSGQHPSKKCCPVYLGGSSIPFGIGTSVSERACNKLRCTSCDFNIVTFDDYKWDASCDYLFFRNSMPEHSKLQTKMVRKKGARAYACQCSWRSVQQLTDLSTEQPLCWVCGKHSG</sequence>
<dbReference type="GO" id="GO:0005829">
    <property type="term" value="C:cytosol"/>
    <property type="evidence" value="ECO:0007669"/>
    <property type="project" value="TreeGrafter"/>
</dbReference>
<dbReference type="Proteomes" id="UP000770717">
    <property type="component" value="Unassembled WGS sequence"/>
</dbReference>
<feature type="compositionally biased region" description="Polar residues" evidence="6">
    <location>
        <begin position="33"/>
        <end position="50"/>
    </location>
</feature>
<protein>
    <recommendedName>
        <fullName evidence="5">Cilia- and flagella-associated protein 418</fullName>
    </recommendedName>
</protein>
<dbReference type="OrthoDB" id="259905at2759"/>
<evidence type="ECO:0000256" key="4">
    <source>
        <dbReference type="ARBA" id="ARBA00024819"/>
    </source>
</evidence>
<comment type="function">
    <text evidence="4">May be involved in photoreceptor outer segment disk morphogenesis.</text>
</comment>
<evidence type="ECO:0000256" key="1">
    <source>
        <dbReference type="ARBA" id="ARBA00004437"/>
    </source>
</evidence>
<feature type="region of interest" description="Disordered" evidence="6">
    <location>
        <begin position="31"/>
        <end position="51"/>
    </location>
</feature>
<dbReference type="AlphaFoldDB" id="A0A8J6ECU3"/>
<evidence type="ECO:0000313" key="7">
    <source>
        <dbReference type="EMBL" id="KAG9466541.1"/>
    </source>
</evidence>
<comment type="subcellular location">
    <subcellularLocation>
        <location evidence="2">Cytoplasm</location>
    </subcellularLocation>
    <subcellularLocation>
        <location evidence="1">Photoreceptor inner segment</location>
    </subcellularLocation>
</comment>
<comment type="caution">
    <text evidence="7">The sequence shown here is derived from an EMBL/GenBank/DDBJ whole genome shotgun (WGS) entry which is preliminary data.</text>
</comment>
<evidence type="ECO:0000256" key="3">
    <source>
        <dbReference type="ARBA" id="ARBA00022490"/>
    </source>
</evidence>
<dbReference type="PANTHER" id="PTHR33958:SF1">
    <property type="entry name" value="CILIA- AND FLAGELLA-ASSOCIATED PROTEIN 418"/>
    <property type="match status" value="1"/>
</dbReference>
<reference evidence="7" key="1">
    <citation type="thesis" date="2020" institute="ProQuest LLC" country="789 East Eisenhower Parkway, Ann Arbor, MI, USA">
        <title>Comparative Genomics and Chromosome Evolution.</title>
        <authorList>
            <person name="Mudd A.B."/>
        </authorList>
    </citation>
    <scope>NUCLEOTIDE SEQUENCE</scope>
    <source>
        <strain evidence="7">HN-11 Male</strain>
        <tissue evidence="7">Kidney and liver</tissue>
    </source>
</reference>
<keyword evidence="8" id="KW-1185">Reference proteome</keyword>
<dbReference type="EMBL" id="WNTK01001990">
    <property type="protein sequence ID" value="KAG9466541.1"/>
    <property type="molecule type" value="Genomic_DNA"/>
</dbReference>
<gene>
    <name evidence="7" type="ORF">GDO78_016443</name>
</gene>
<organism evidence="7 8">
    <name type="scientific">Eleutherodactylus coqui</name>
    <name type="common">Puerto Rican coqui</name>
    <dbReference type="NCBI Taxonomy" id="57060"/>
    <lineage>
        <taxon>Eukaryota</taxon>
        <taxon>Metazoa</taxon>
        <taxon>Chordata</taxon>
        <taxon>Craniata</taxon>
        <taxon>Vertebrata</taxon>
        <taxon>Euteleostomi</taxon>
        <taxon>Amphibia</taxon>
        <taxon>Batrachia</taxon>
        <taxon>Anura</taxon>
        <taxon>Neobatrachia</taxon>
        <taxon>Hyloidea</taxon>
        <taxon>Eleutherodactylidae</taxon>
        <taxon>Eleutherodactylinae</taxon>
        <taxon>Eleutherodactylus</taxon>
        <taxon>Eleutherodactylus</taxon>
    </lineage>
</organism>